<evidence type="ECO:0000256" key="1">
    <source>
        <dbReference type="SAM" id="Phobius"/>
    </source>
</evidence>
<dbReference type="Gene3D" id="6.10.340.10">
    <property type="match status" value="1"/>
</dbReference>
<evidence type="ECO:0000313" key="5">
    <source>
        <dbReference type="Proteomes" id="UP000675747"/>
    </source>
</evidence>
<dbReference type="Pfam" id="PF00672">
    <property type="entry name" value="HAMP"/>
    <property type="match status" value="1"/>
</dbReference>
<keyword evidence="5" id="KW-1185">Reference proteome</keyword>
<gene>
    <name evidence="4" type="ORF">KB893_008900</name>
    <name evidence="3" type="ORF">KB893_18320</name>
</gene>
<dbReference type="InterPro" id="IPR003660">
    <property type="entry name" value="HAMP_dom"/>
</dbReference>
<name>A0A8J7VYW9_9GAMM</name>
<dbReference type="PROSITE" id="PS50885">
    <property type="entry name" value="HAMP"/>
    <property type="match status" value="1"/>
</dbReference>
<dbReference type="GO" id="GO:0007165">
    <property type="term" value="P:signal transduction"/>
    <property type="evidence" value="ECO:0007669"/>
    <property type="project" value="InterPro"/>
</dbReference>
<dbReference type="Pfam" id="PF12729">
    <property type="entry name" value="4HB_MCP_1"/>
    <property type="match status" value="1"/>
</dbReference>
<dbReference type="Proteomes" id="UP000675747">
    <property type="component" value="Unassembled WGS sequence"/>
</dbReference>
<protein>
    <submittedName>
        <fullName evidence="3">Methyl-accepting chemotaxis protein</fullName>
    </submittedName>
</protein>
<evidence type="ECO:0000313" key="3">
    <source>
        <dbReference type="EMBL" id="MBR0564433.1"/>
    </source>
</evidence>
<keyword evidence="1" id="KW-0472">Membrane</keyword>
<dbReference type="RefSeq" id="WP_211928259.1">
    <property type="nucleotide sequence ID" value="NZ_JAGQFT020000005.1"/>
</dbReference>
<keyword evidence="1" id="KW-1133">Transmembrane helix</keyword>
<dbReference type="GO" id="GO:0016020">
    <property type="term" value="C:membrane"/>
    <property type="evidence" value="ECO:0007669"/>
    <property type="project" value="InterPro"/>
</dbReference>
<sequence length="250" mass="26946">MRWFNDLPITYKLLASVSLAALLTLVLSLFSFQRLNDAHRQIGAIAGEDIPKVQALGDIRGYLGELRTYELALVSTQNFGEYEPRFAAMDTAIAGAREQYASHLDPDADRTRYESMRGAIDGYLAASARLLDAARAGDYEAAAAISSDESRPQRRVTFAAIDALTAADREHLDADLAASEAAFVQSRNALVVLTLAAVGIALGAGFFISRRIGVALGEATAVSRAIAEGRFDSRIEATSRDETGRLLESM</sequence>
<dbReference type="EMBL" id="JAGQFT020000005">
    <property type="protein sequence ID" value="MBS7457254.1"/>
    <property type="molecule type" value="Genomic_DNA"/>
</dbReference>
<evidence type="ECO:0000313" key="4">
    <source>
        <dbReference type="EMBL" id="MBS7457254.1"/>
    </source>
</evidence>
<evidence type="ECO:0000259" key="2">
    <source>
        <dbReference type="PROSITE" id="PS50885"/>
    </source>
</evidence>
<dbReference type="CDD" id="cd06225">
    <property type="entry name" value="HAMP"/>
    <property type="match status" value="1"/>
</dbReference>
<organism evidence="3">
    <name type="scientific">Coralloluteibacterium stylophorae</name>
    <dbReference type="NCBI Taxonomy" id="1776034"/>
    <lineage>
        <taxon>Bacteria</taxon>
        <taxon>Pseudomonadati</taxon>
        <taxon>Pseudomonadota</taxon>
        <taxon>Gammaproteobacteria</taxon>
        <taxon>Lysobacterales</taxon>
        <taxon>Lysobacteraceae</taxon>
        <taxon>Coralloluteibacterium</taxon>
    </lineage>
</organism>
<dbReference type="InterPro" id="IPR024478">
    <property type="entry name" value="HlyB_4HB_MCP"/>
</dbReference>
<reference evidence="4 5" key="1">
    <citation type="journal article" date="2021" name="Microbiol. Resour. Announc.">
        <title>Draft Genome Sequence of Coralloluteibacterium stylophorae LMG 29479T.</title>
        <authorList>
            <person name="Karlyshev A.V."/>
            <person name="Kudryashova E.B."/>
            <person name="Ariskina E.V."/>
            <person name="Conroy A.P."/>
            <person name="Abidueva E.Y."/>
        </authorList>
    </citation>
    <scope>NUCLEOTIDE SEQUENCE [LARGE SCALE GENOMIC DNA]</scope>
    <source>
        <strain evidence="4 5">LMG 29479</strain>
    </source>
</reference>
<dbReference type="EMBL" id="JAGQFT010000340">
    <property type="protein sequence ID" value="MBR0564433.1"/>
    <property type="molecule type" value="Genomic_DNA"/>
</dbReference>
<feature type="domain" description="HAMP" evidence="2">
    <location>
        <begin position="210"/>
        <end position="250"/>
    </location>
</feature>
<accession>A0A8J7VYW9</accession>
<reference evidence="3" key="2">
    <citation type="submission" date="2021-04" db="EMBL/GenBank/DDBJ databases">
        <authorList>
            <person name="Karlyshev A.V."/>
        </authorList>
    </citation>
    <scope>NUCLEOTIDE SEQUENCE</scope>
    <source>
        <strain evidence="3">LMG 29479</strain>
    </source>
</reference>
<keyword evidence="1" id="KW-0812">Transmembrane</keyword>
<feature type="transmembrane region" description="Helical" evidence="1">
    <location>
        <begin position="189"/>
        <end position="208"/>
    </location>
</feature>
<comment type="caution">
    <text evidence="3">The sequence shown here is derived from an EMBL/GenBank/DDBJ whole genome shotgun (WGS) entry which is preliminary data.</text>
</comment>
<proteinExistence type="predicted"/>
<dbReference type="AlphaFoldDB" id="A0A8J7VYW9"/>